<comment type="function">
    <text evidence="6">May nick specific sequences that contain T:G mispairs resulting from m5C-deamination.</text>
</comment>
<dbReference type="NCBIfam" id="TIGR00632">
    <property type="entry name" value="vsr"/>
    <property type="match status" value="1"/>
</dbReference>
<accession>A0ABT4YJN8</accession>
<keyword evidence="1 6" id="KW-0540">Nuclease</keyword>
<evidence type="ECO:0000313" key="7">
    <source>
        <dbReference type="EMBL" id="MDB0581044.1"/>
    </source>
</evidence>
<keyword evidence="2 6" id="KW-0255">Endonuclease</keyword>
<dbReference type="Proteomes" id="UP000527860">
    <property type="component" value="Unassembled WGS sequence"/>
</dbReference>
<dbReference type="InterPro" id="IPR011335">
    <property type="entry name" value="Restrct_endonuc-II-like"/>
</dbReference>
<name>A0ABT4YJN8_9STAP</name>
<comment type="similarity">
    <text evidence="6">Belongs to the vsr family.</text>
</comment>
<evidence type="ECO:0000256" key="1">
    <source>
        <dbReference type="ARBA" id="ARBA00022722"/>
    </source>
</evidence>
<dbReference type="Gene3D" id="3.40.960.10">
    <property type="entry name" value="VSR Endonuclease"/>
    <property type="match status" value="1"/>
</dbReference>
<keyword evidence="8" id="KW-1185">Reference proteome</keyword>
<dbReference type="Pfam" id="PF03852">
    <property type="entry name" value="Vsr"/>
    <property type="match status" value="1"/>
</dbReference>
<comment type="caution">
    <text evidence="7">The sequence shown here is derived from an EMBL/GenBank/DDBJ whole genome shotgun (WGS) entry which is preliminary data.</text>
</comment>
<keyword evidence="3 6" id="KW-0227">DNA damage</keyword>
<evidence type="ECO:0000256" key="4">
    <source>
        <dbReference type="ARBA" id="ARBA00022801"/>
    </source>
</evidence>
<protein>
    <recommendedName>
        <fullName evidence="6">Very short patch repair endonuclease</fullName>
        <ecNumber evidence="6">3.1.-.-</ecNumber>
    </recommendedName>
</protein>
<dbReference type="CDD" id="cd00221">
    <property type="entry name" value="Vsr"/>
    <property type="match status" value="1"/>
</dbReference>
<reference evidence="7 8" key="2">
    <citation type="submission" date="2022-12" db="EMBL/GenBank/DDBJ databases">
        <title>Genome analysis and biological profiling of marine Salinicoccus roseus MOSEL-ME25.</title>
        <authorList>
            <person name="Mirza F.T."/>
            <person name="Xie Y."/>
            <person name="Shinwari Z.K."/>
        </authorList>
    </citation>
    <scope>NUCLEOTIDE SEQUENCE [LARGE SCALE GENOMIC DNA]</scope>
    <source>
        <strain evidence="7 8">MOSEL-ME25</strain>
    </source>
</reference>
<keyword evidence="4 6" id="KW-0378">Hydrolase</keyword>
<keyword evidence="5 6" id="KW-0234">DNA repair</keyword>
<evidence type="ECO:0000256" key="6">
    <source>
        <dbReference type="PIRNR" id="PIRNR018267"/>
    </source>
</evidence>
<dbReference type="SUPFAM" id="SSF52980">
    <property type="entry name" value="Restriction endonuclease-like"/>
    <property type="match status" value="1"/>
</dbReference>
<evidence type="ECO:0000256" key="2">
    <source>
        <dbReference type="ARBA" id="ARBA00022759"/>
    </source>
</evidence>
<reference evidence="8" key="1">
    <citation type="submission" date="2020-04" db="EMBL/GenBank/DDBJ databases">
        <title>Genome analysis and biological profiling of marine Cellulosimicrobium funkei MOSEL-ME6.</title>
        <authorList>
            <person name="Tanveer F."/>
            <person name="Xie Y."/>
            <person name="Shinwari Z.K."/>
        </authorList>
    </citation>
    <scope>NUCLEOTIDE SEQUENCE [LARGE SCALE GENOMIC DNA]</scope>
    <source>
        <strain evidence="8">MOSEL-ME25</strain>
    </source>
</reference>
<evidence type="ECO:0000256" key="5">
    <source>
        <dbReference type="ARBA" id="ARBA00023204"/>
    </source>
</evidence>
<evidence type="ECO:0000313" key="8">
    <source>
        <dbReference type="Proteomes" id="UP000527860"/>
    </source>
</evidence>
<dbReference type="InterPro" id="IPR004603">
    <property type="entry name" value="DNA_mismatch_endonuc_vsr"/>
</dbReference>
<organism evidence="7 8">
    <name type="scientific">Salinicoccus roseus</name>
    <dbReference type="NCBI Taxonomy" id="45670"/>
    <lineage>
        <taxon>Bacteria</taxon>
        <taxon>Bacillati</taxon>
        <taxon>Bacillota</taxon>
        <taxon>Bacilli</taxon>
        <taxon>Bacillales</taxon>
        <taxon>Staphylococcaceae</taxon>
        <taxon>Salinicoccus</taxon>
    </lineage>
</organism>
<dbReference type="EMBL" id="JABEVU030000001">
    <property type="protein sequence ID" value="MDB0581044.1"/>
    <property type="molecule type" value="Genomic_DNA"/>
</dbReference>
<gene>
    <name evidence="7" type="ORF">F7P68_0010935</name>
</gene>
<proteinExistence type="inferred from homology"/>
<dbReference type="GO" id="GO:0004519">
    <property type="term" value="F:endonuclease activity"/>
    <property type="evidence" value="ECO:0007669"/>
    <property type="project" value="UniProtKB-KW"/>
</dbReference>
<evidence type="ECO:0000256" key="3">
    <source>
        <dbReference type="ARBA" id="ARBA00022763"/>
    </source>
</evidence>
<dbReference type="PIRSF" id="PIRSF018267">
    <property type="entry name" value="VSR_endonuc"/>
    <property type="match status" value="1"/>
</dbReference>
<sequence length="158" mass="19091">MADMMSAEKRKRTMSRIRSQSKLENRITKALWAEGYRFRKNVRTLMGSPDIAIQKYRVVIFIDSCFWHMCPDHGNWPKSNQEFWNRKLGRNIERDREVNAHYHEKGWHIMRMWEHEFKEDFKGAIDRMTAFIEMAKFETMREKKIIPGIVIWLLTIPG</sequence>
<dbReference type="EC" id="3.1.-.-" evidence="6"/>